<evidence type="ECO:0000256" key="10">
    <source>
        <dbReference type="ARBA" id="ARBA00029965"/>
    </source>
</evidence>
<dbReference type="InterPro" id="IPR027113">
    <property type="entry name" value="Transc_fact_NFYB/HAP3"/>
</dbReference>
<keyword evidence="8" id="KW-0539">Nucleus</keyword>
<evidence type="ECO:0000256" key="2">
    <source>
        <dbReference type="ARBA" id="ARBA00009053"/>
    </source>
</evidence>
<evidence type="ECO:0000256" key="11">
    <source>
        <dbReference type="ARBA" id="ARBA00031126"/>
    </source>
</evidence>
<dbReference type="Proteomes" id="UP000663829">
    <property type="component" value="Unassembled WGS sequence"/>
</dbReference>
<evidence type="ECO:0000313" key="14">
    <source>
        <dbReference type="EMBL" id="CAF3787042.1"/>
    </source>
</evidence>
<sequence>MDSIHSTDSNSHDEMQLTNVYGGSEEDEVHIHSGPLREQDRFLPIANVAKIMKKGVPEGRGKIAKDAKETLQECVSEFISFITSEASDRCLQERRKTINGEDILQAMQTLGFENYVEPLRLFLSKFREISKYDRSLVGDGQHDLELNTSSRNTGLEPYQNSVRVVTCIRNDEAENPGYIYSIQPFHQ</sequence>
<evidence type="ECO:0000256" key="7">
    <source>
        <dbReference type="ARBA" id="ARBA00023163"/>
    </source>
</evidence>
<dbReference type="PRINTS" id="PR00615">
    <property type="entry name" value="CCAATSUBUNTA"/>
</dbReference>
<comment type="caution">
    <text evidence="13">The sequence shown here is derived from an EMBL/GenBank/DDBJ whole genome shotgun (WGS) entry which is preliminary data.</text>
</comment>
<evidence type="ECO:0000256" key="4">
    <source>
        <dbReference type="ARBA" id="ARBA00023015"/>
    </source>
</evidence>
<keyword evidence="6" id="KW-0010">Activator</keyword>
<protein>
    <recommendedName>
        <fullName evidence="3">Nuclear transcription factor Y subunit beta</fullName>
    </recommendedName>
    <alternativeName>
        <fullName evidence="10">CAAT box DNA-binding protein subunit B</fullName>
    </alternativeName>
    <alternativeName>
        <fullName evidence="11">Nuclear transcription factor Y subunit B</fullName>
    </alternativeName>
</protein>
<reference evidence="13" key="1">
    <citation type="submission" date="2021-02" db="EMBL/GenBank/DDBJ databases">
        <authorList>
            <person name="Nowell W R."/>
        </authorList>
    </citation>
    <scope>NUCLEOTIDE SEQUENCE</scope>
</reference>
<dbReference type="GO" id="GO:0046982">
    <property type="term" value="F:protein heterodimerization activity"/>
    <property type="evidence" value="ECO:0007669"/>
    <property type="project" value="InterPro"/>
</dbReference>
<keyword evidence="7" id="KW-0804">Transcription</keyword>
<feature type="domain" description="Transcription factor CBF/NF-Y/archaeal histone" evidence="12">
    <location>
        <begin position="42"/>
        <end position="107"/>
    </location>
</feature>
<dbReference type="CDD" id="cd22907">
    <property type="entry name" value="HFD_NFYB"/>
    <property type="match status" value="1"/>
</dbReference>
<dbReference type="PANTHER" id="PTHR11064:SF9">
    <property type="entry name" value="NUCLEAR TRANSCRIPTION FACTOR Y SUBUNIT BETA"/>
    <property type="match status" value="1"/>
</dbReference>
<dbReference type="OrthoDB" id="386949at2759"/>
<dbReference type="InterPro" id="IPR003958">
    <property type="entry name" value="CBFA_NFYB_domain"/>
</dbReference>
<dbReference type="GO" id="GO:0016602">
    <property type="term" value="C:CCAAT-binding factor complex"/>
    <property type="evidence" value="ECO:0007669"/>
    <property type="project" value="InterPro"/>
</dbReference>
<evidence type="ECO:0000256" key="9">
    <source>
        <dbReference type="ARBA" id="ARBA00025263"/>
    </source>
</evidence>
<evidence type="ECO:0000259" key="12">
    <source>
        <dbReference type="Pfam" id="PF00808"/>
    </source>
</evidence>
<dbReference type="InterPro" id="IPR003956">
    <property type="entry name" value="Transcrpt_fac_NFYB/HAP3_CS"/>
</dbReference>
<accession>A0A814HSV2</accession>
<evidence type="ECO:0000313" key="13">
    <source>
        <dbReference type="EMBL" id="CAF1015458.1"/>
    </source>
</evidence>
<name>A0A814HSV2_9BILA</name>
<dbReference type="EMBL" id="CAJNOQ010003496">
    <property type="protein sequence ID" value="CAF1015458.1"/>
    <property type="molecule type" value="Genomic_DNA"/>
</dbReference>
<evidence type="ECO:0000313" key="15">
    <source>
        <dbReference type="Proteomes" id="UP000663829"/>
    </source>
</evidence>
<comment type="function">
    <text evidence="9">Component of the sequence-specific heterotrimeric transcription factor (NF-Y) which specifically recognizes a 5'-CCAAT-3' box motif found in the promoters of its target genes. NF-Y can function as both an activator and a repressor, depending on its interacting cofactors.</text>
</comment>
<evidence type="ECO:0000256" key="8">
    <source>
        <dbReference type="ARBA" id="ARBA00023242"/>
    </source>
</evidence>
<dbReference type="PANTHER" id="PTHR11064">
    <property type="entry name" value="CCAAT-BINDING TRANSCRIPTION FACTOR-RELATED"/>
    <property type="match status" value="1"/>
</dbReference>
<dbReference type="AlphaFoldDB" id="A0A814HSV2"/>
<proteinExistence type="inferred from homology"/>
<dbReference type="Gene3D" id="1.10.20.10">
    <property type="entry name" value="Histone, subunit A"/>
    <property type="match status" value="1"/>
</dbReference>
<comment type="subcellular location">
    <subcellularLocation>
        <location evidence="1">Nucleus</location>
    </subcellularLocation>
</comment>
<evidence type="ECO:0000256" key="3">
    <source>
        <dbReference type="ARBA" id="ARBA00015277"/>
    </source>
</evidence>
<dbReference type="Proteomes" id="UP000681722">
    <property type="component" value="Unassembled WGS sequence"/>
</dbReference>
<evidence type="ECO:0000256" key="1">
    <source>
        <dbReference type="ARBA" id="ARBA00004123"/>
    </source>
</evidence>
<dbReference type="EMBL" id="CAJOBC010003496">
    <property type="protein sequence ID" value="CAF3787042.1"/>
    <property type="molecule type" value="Genomic_DNA"/>
</dbReference>
<dbReference type="Pfam" id="PF00808">
    <property type="entry name" value="CBFD_NFYB_HMF"/>
    <property type="match status" value="1"/>
</dbReference>
<gene>
    <name evidence="13" type="ORF">GPM918_LOCUS14496</name>
    <name evidence="14" type="ORF">SRO942_LOCUS14496</name>
</gene>
<dbReference type="GO" id="GO:0000978">
    <property type="term" value="F:RNA polymerase II cis-regulatory region sequence-specific DNA binding"/>
    <property type="evidence" value="ECO:0007669"/>
    <property type="project" value="TreeGrafter"/>
</dbReference>
<keyword evidence="5" id="KW-0238">DNA-binding</keyword>
<dbReference type="PROSITE" id="PS00685">
    <property type="entry name" value="NFYB_HAP3"/>
    <property type="match status" value="1"/>
</dbReference>
<dbReference type="SUPFAM" id="SSF47113">
    <property type="entry name" value="Histone-fold"/>
    <property type="match status" value="1"/>
</dbReference>
<dbReference type="FunFam" id="1.10.20.10:FF:000110">
    <property type="entry name" value="Nuclear factor Y, subunit B1"/>
    <property type="match status" value="1"/>
</dbReference>
<dbReference type="InterPro" id="IPR009072">
    <property type="entry name" value="Histone-fold"/>
</dbReference>
<evidence type="ECO:0000256" key="6">
    <source>
        <dbReference type="ARBA" id="ARBA00023159"/>
    </source>
</evidence>
<keyword evidence="15" id="KW-1185">Reference proteome</keyword>
<comment type="similarity">
    <text evidence="2">Belongs to the NFYB/HAP3 subunit family.</text>
</comment>
<evidence type="ECO:0000256" key="5">
    <source>
        <dbReference type="ARBA" id="ARBA00023125"/>
    </source>
</evidence>
<organism evidence="13 15">
    <name type="scientific">Didymodactylos carnosus</name>
    <dbReference type="NCBI Taxonomy" id="1234261"/>
    <lineage>
        <taxon>Eukaryota</taxon>
        <taxon>Metazoa</taxon>
        <taxon>Spiralia</taxon>
        <taxon>Gnathifera</taxon>
        <taxon>Rotifera</taxon>
        <taxon>Eurotatoria</taxon>
        <taxon>Bdelloidea</taxon>
        <taxon>Philodinida</taxon>
        <taxon>Philodinidae</taxon>
        <taxon>Didymodactylos</taxon>
    </lineage>
</organism>
<keyword evidence="4" id="KW-0805">Transcription regulation</keyword>
<dbReference type="GO" id="GO:0001228">
    <property type="term" value="F:DNA-binding transcription activator activity, RNA polymerase II-specific"/>
    <property type="evidence" value="ECO:0007669"/>
    <property type="project" value="InterPro"/>
</dbReference>